<dbReference type="InterPro" id="IPR013358">
    <property type="entry name" value="Pilus_biogenesis_MshL"/>
</dbReference>
<dbReference type="InterPro" id="IPR004846">
    <property type="entry name" value="T2SS/T3SS_dom"/>
</dbReference>
<dbReference type="PROSITE" id="PS51257">
    <property type="entry name" value="PROKAR_LIPOPROTEIN"/>
    <property type="match status" value="1"/>
</dbReference>
<evidence type="ECO:0000256" key="1">
    <source>
        <dbReference type="ARBA" id="ARBA00004370"/>
    </source>
</evidence>
<evidence type="ECO:0000313" key="10">
    <source>
        <dbReference type="Proteomes" id="UP001595729"/>
    </source>
</evidence>
<feature type="domain" description="Type II/III secretion system secretin-like" evidence="8">
    <location>
        <begin position="394"/>
        <end position="571"/>
    </location>
</feature>
<accession>A0ABV7W6N2</accession>
<evidence type="ECO:0000256" key="7">
    <source>
        <dbReference type="SAM" id="SignalP"/>
    </source>
</evidence>
<gene>
    <name evidence="9" type="primary">mshL</name>
    <name evidence="9" type="ORF">ACFOPI_17920</name>
</gene>
<keyword evidence="10" id="KW-1185">Reference proteome</keyword>
<evidence type="ECO:0000256" key="5">
    <source>
        <dbReference type="SAM" id="Coils"/>
    </source>
</evidence>
<evidence type="ECO:0000256" key="6">
    <source>
        <dbReference type="SAM" id="MobiDB-lite"/>
    </source>
</evidence>
<comment type="similarity">
    <text evidence="4">Belongs to the bacterial secretin family.</text>
</comment>
<name>A0ABV7W6N2_9BURK</name>
<evidence type="ECO:0000256" key="4">
    <source>
        <dbReference type="RuleBase" id="RU004003"/>
    </source>
</evidence>
<organism evidence="9 10">
    <name type="scientific">Hydrogenophaga luteola</name>
    <dbReference type="NCBI Taxonomy" id="1591122"/>
    <lineage>
        <taxon>Bacteria</taxon>
        <taxon>Pseudomonadati</taxon>
        <taxon>Pseudomonadota</taxon>
        <taxon>Betaproteobacteria</taxon>
        <taxon>Burkholderiales</taxon>
        <taxon>Comamonadaceae</taxon>
        <taxon>Hydrogenophaga</taxon>
    </lineage>
</organism>
<proteinExistence type="inferred from homology"/>
<keyword evidence="5" id="KW-0175">Coiled coil</keyword>
<feature type="signal peptide" evidence="7">
    <location>
        <begin position="1"/>
        <end position="36"/>
    </location>
</feature>
<evidence type="ECO:0000259" key="8">
    <source>
        <dbReference type="Pfam" id="PF00263"/>
    </source>
</evidence>
<dbReference type="InterPro" id="IPR001775">
    <property type="entry name" value="GspD/PilQ"/>
</dbReference>
<evidence type="ECO:0000313" key="9">
    <source>
        <dbReference type="EMBL" id="MFC3685484.1"/>
    </source>
</evidence>
<dbReference type="RefSeq" id="WP_382176773.1">
    <property type="nucleotide sequence ID" value="NZ_JBHRXX010000007.1"/>
</dbReference>
<dbReference type="EMBL" id="JBHRXX010000007">
    <property type="protein sequence ID" value="MFC3685484.1"/>
    <property type="molecule type" value="Genomic_DNA"/>
</dbReference>
<dbReference type="Pfam" id="PF00263">
    <property type="entry name" value="Secretin"/>
    <property type="match status" value="1"/>
</dbReference>
<evidence type="ECO:0000256" key="2">
    <source>
        <dbReference type="ARBA" id="ARBA00022729"/>
    </source>
</evidence>
<comment type="caution">
    <text evidence="9">The sequence shown here is derived from an EMBL/GenBank/DDBJ whole genome shotgun (WGS) entry which is preliminary data.</text>
</comment>
<dbReference type="InterPro" id="IPR050810">
    <property type="entry name" value="Bact_Secretion_Sys_Channel"/>
</dbReference>
<dbReference type="PANTHER" id="PTHR30332">
    <property type="entry name" value="PROBABLE GENERAL SECRETION PATHWAY PROTEIN D"/>
    <property type="match status" value="1"/>
</dbReference>
<feature type="chain" id="PRO_5046949241" evidence="7">
    <location>
        <begin position="37"/>
        <end position="572"/>
    </location>
</feature>
<feature type="region of interest" description="Disordered" evidence="6">
    <location>
        <begin position="235"/>
        <end position="264"/>
    </location>
</feature>
<evidence type="ECO:0000256" key="3">
    <source>
        <dbReference type="ARBA" id="ARBA00023136"/>
    </source>
</evidence>
<sequence>MQKTQLPFPTTALVKATATLSVVLLSACVAPPPQSAKNLSDPDTESVRRIQEVAQAESRKLLEQQERLLAELRKTAAAKALEPPAPQYDPLEGRTISVSISNGTISQILTAFADAAKVNLIVEPAVVQQGALTDMFLKDVSLREAFNELLRSYDVSGEIRNQTMRIRLHEEKFFAMNFLNVNSQMSLNSGGNVFGSNSSNANSAISGALSMTASSTQRADPYTEIENNLRAILGENRPANESSQTAATNARTPQEPTQVQQPNQNQAFTLNRTSGTLFVKARPSQMRAVEKLIKQTQDMLTKQVYIEAQLIDVQLGDGYQLGVDWTQLRSRLALNFGVDALNLSPTGNGSLPGSRGSYPGSSLTIPARAIGSSSGLATGGIGYADTNGSAVINALRNFGTLRILSNPNIQVRNGTPAMLSVGTSLKYVSRSSAAQNNIGGGATTTSSEVQTDSVFSGVMVGVLPMMRDDGKIELLINPVQSDVDPKTLELVQVNQFNSVSLPQVAYKGLTTTLNVGDGDVVVVGGLIDQKSSGSNSGVPFLADVPVFGKLVSQEGDARSSRELIVVLRVRLL</sequence>
<keyword evidence="3" id="KW-0472">Membrane</keyword>
<keyword evidence="2 7" id="KW-0732">Signal</keyword>
<dbReference type="Proteomes" id="UP001595729">
    <property type="component" value="Unassembled WGS sequence"/>
</dbReference>
<comment type="subcellular location">
    <subcellularLocation>
        <location evidence="1">Membrane</location>
    </subcellularLocation>
</comment>
<reference evidence="10" key="1">
    <citation type="journal article" date="2019" name="Int. J. Syst. Evol. Microbiol.">
        <title>The Global Catalogue of Microorganisms (GCM) 10K type strain sequencing project: providing services to taxonomists for standard genome sequencing and annotation.</title>
        <authorList>
            <consortium name="The Broad Institute Genomics Platform"/>
            <consortium name="The Broad Institute Genome Sequencing Center for Infectious Disease"/>
            <person name="Wu L."/>
            <person name="Ma J."/>
        </authorList>
    </citation>
    <scope>NUCLEOTIDE SEQUENCE [LARGE SCALE GENOMIC DNA]</scope>
    <source>
        <strain evidence="10">KCTC 42501</strain>
    </source>
</reference>
<feature type="coiled-coil region" evidence="5">
    <location>
        <begin position="55"/>
        <end position="82"/>
    </location>
</feature>
<dbReference type="PRINTS" id="PR00811">
    <property type="entry name" value="BCTERIALGSPD"/>
</dbReference>
<protein>
    <submittedName>
        <fullName evidence="9">Pilus (MSHA type) biogenesis protein MshL</fullName>
    </submittedName>
</protein>
<feature type="compositionally biased region" description="Polar residues" evidence="6">
    <location>
        <begin position="239"/>
        <end position="264"/>
    </location>
</feature>
<dbReference type="NCBIfam" id="TIGR02519">
    <property type="entry name" value="pilus_MshL"/>
    <property type="match status" value="1"/>
</dbReference>
<dbReference type="PANTHER" id="PTHR30332:SF24">
    <property type="entry name" value="SECRETIN GSPD-RELATED"/>
    <property type="match status" value="1"/>
</dbReference>